<protein>
    <recommendedName>
        <fullName evidence="1">2EXR domain-containing protein</fullName>
    </recommendedName>
</protein>
<dbReference type="InterPro" id="IPR045518">
    <property type="entry name" value="2EXR"/>
</dbReference>
<reference evidence="2 3" key="1">
    <citation type="submission" date="2016-06" db="EMBL/GenBank/DDBJ databases">
        <title>Living apart together: crosstalk between the core and supernumerary genomes in a fungal plant pathogen.</title>
        <authorList>
            <person name="Vanheule A."/>
            <person name="Audenaert K."/>
            <person name="Warris S."/>
            <person name="Van De Geest H."/>
            <person name="Schijlen E."/>
            <person name="Hofte M."/>
            <person name="De Saeger S."/>
            <person name="Haesaert G."/>
            <person name="Waalwijk C."/>
            <person name="Van Der Lee T."/>
        </authorList>
    </citation>
    <scope>NUCLEOTIDE SEQUENCE [LARGE SCALE GENOMIC DNA]</scope>
    <source>
        <strain evidence="2 3">2516</strain>
    </source>
</reference>
<dbReference type="Pfam" id="PF20150">
    <property type="entry name" value="2EXR"/>
    <property type="match status" value="1"/>
</dbReference>
<dbReference type="PANTHER" id="PTHR35910:SF6">
    <property type="entry name" value="2EXR DOMAIN-CONTAINING PROTEIN"/>
    <property type="match status" value="1"/>
</dbReference>
<accession>A0A1B8B9K9</accession>
<gene>
    <name evidence="2" type="ORF">FPOA_03338</name>
</gene>
<dbReference type="AlphaFoldDB" id="A0A1B8B9K9"/>
<comment type="caution">
    <text evidence="2">The sequence shown here is derived from an EMBL/GenBank/DDBJ whole genome shotgun (WGS) entry which is preliminary data.</text>
</comment>
<dbReference type="OMA" id="ETTEIPW"/>
<dbReference type="Proteomes" id="UP000091967">
    <property type="component" value="Unassembled WGS sequence"/>
</dbReference>
<feature type="domain" description="2EXR" evidence="1">
    <location>
        <begin position="30"/>
        <end position="118"/>
    </location>
</feature>
<keyword evidence="3" id="KW-1185">Reference proteome</keyword>
<name>A0A1B8B9K9_FUSPO</name>
<dbReference type="EMBL" id="LYXU01000001">
    <property type="protein sequence ID" value="OBS29402.1"/>
    <property type="molecule type" value="Genomic_DNA"/>
</dbReference>
<evidence type="ECO:0000259" key="1">
    <source>
        <dbReference type="Pfam" id="PF20150"/>
    </source>
</evidence>
<dbReference type="PANTHER" id="PTHR35910">
    <property type="entry name" value="2EXR DOMAIN-CONTAINING PROTEIN"/>
    <property type="match status" value="1"/>
</dbReference>
<proteinExistence type="predicted"/>
<evidence type="ECO:0000313" key="2">
    <source>
        <dbReference type="EMBL" id="OBS29402.1"/>
    </source>
</evidence>
<organism evidence="2 3">
    <name type="scientific">Fusarium poae</name>
    <dbReference type="NCBI Taxonomy" id="36050"/>
    <lineage>
        <taxon>Eukaryota</taxon>
        <taxon>Fungi</taxon>
        <taxon>Dikarya</taxon>
        <taxon>Ascomycota</taxon>
        <taxon>Pezizomycotina</taxon>
        <taxon>Sordariomycetes</taxon>
        <taxon>Hypocreomycetidae</taxon>
        <taxon>Hypocreales</taxon>
        <taxon>Nectriaceae</taxon>
        <taxon>Fusarium</taxon>
    </lineage>
</organism>
<sequence length="239" mass="27913">MTSQEQQLAPHPPPPPFPFCPPAPLRFSLNRLPPELRNHIWTLTLPCCRIFMVKRIERQNHKSQEGFFNFHHSNPNPRFPIALSVCRESREAALRQGFFFQEGKESAGLWFRPDTDILYFSTKQKWILRTKKHISIPEWDRVLHVGIQLEAFYFHKDFLSTPPENLAKKMERFYAHMPNLKTLSCMVWGRQGSRRIAVTFPMALPGSDEDTYALMRGRNIREVNDLVFNLTMSGNMGDV</sequence>
<evidence type="ECO:0000313" key="3">
    <source>
        <dbReference type="Proteomes" id="UP000091967"/>
    </source>
</evidence>